<dbReference type="EMBL" id="CAJOBC010000924">
    <property type="protein sequence ID" value="CAF3639218.1"/>
    <property type="molecule type" value="Genomic_DNA"/>
</dbReference>
<dbReference type="PANTHER" id="PTHR19444">
    <property type="entry name" value="UNC-93 RELATED"/>
    <property type="match status" value="1"/>
</dbReference>
<dbReference type="Proteomes" id="UP000681722">
    <property type="component" value="Unassembled WGS sequence"/>
</dbReference>
<dbReference type="EMBL" id="CAJNOK010001456">
    <property type="protein sequence ID" value="CAF0812945.1"/>
    <property type="molecule type" value="Genomic_DNA"/>
</dbReference>
<comment type="similarity">
    <text evidence="1">Belongs to the unc-93 family.</text>
</comment>
<feature type="transmembrane region" description="Helical" evidence="3">
    <location>
        <begin position="615"/>
        <end position="635"/>
    </location>
</feature>
<sequence>MEQFPESSDDSIISQIATPYRRNSYQMAIHAPQHRNITRISNYRNHISSLSKKLNETTSHSLYFIDSEMFMPNGSIEQLPSRGILKPSYSEPIDTFSYNDLLLENTSEFLDSPLHVLRSSNRCLSTHDNDNENEKEKENENENENKSSSINDVNLIKSTKTKSTYYRLVIMRSIASTLALSGLMCTEILQTTIYSSKTGVYSLVSFHLSIVISSILISYHIHYIKLKSLTFTISKTIYYDRCSQISIILCTCFTGVWIIINYQTNFNLLLIGAIISGFSVSLMKIQTYENLLQWCASMTIDECQKIIRPNSSTTDIYNNWLKIRTSTLMTFVFIYHILCQLALIIGCIMLFVVITFQEWRKHYILVAYYPCLIIKCITTGETLTSTLNMTIYKNDKQQEWQLEPERYIFFLSLLIFTLLSLLPQAIVEWSSLQTAFKNENRIENNQNLQYYRRAHILVYILLFYIGLQEAYVYGSMTKFSVSCLYGIKHLIETLILYGISLTISSILFAVLLKRLGRTIVILLVTLLHSVIFVLLYFWREEQENFLFISPVLVQYILFFCYGIVNGIWSMIAFDYLCNPYENHSASTLGQSIAVNSCGRIVMYLCQLFICQRWILYLNILILFVTSILSFLCNYCKRNSK</sequence>
<dbReference type="Proteomes" id="UP000663829">
    <property type="component" value="Unassembled WGS sequence"/>
</dbReference>
<feature type="region of interest" description="Disordered" evidence="2">
    <location>
        <begin position="123"/>
        <end position="150"/>
    </location>
</feature>
<dbReference type="OrthoDB" id="10002410at2759"/>
<evidence type="ECO:0000313" key="4">
    <source>
        <dbReference type="EMBL" id="CAF0812945.1"/>
    </source>
</evidence>
<feature type="transmembrane region" description="Helical" evidence="3">
    <location>
        <begin position="551"/>
        <end position="576"/>
    </location>
</feature>
<feature type="transmembrane region" description="Helical" evidence="3">
    <location>
        <begin position="266"/>
        <end position="283"/>
    </location>
</feature>
<gene>
    <name evidence="5" type="ORF">GPM918_LOCUS6102</name>
    <name evidence="4" type="ORF">OVA965_LOCUS5243</name>
    <name evidence="7" type="ORF">SRO942_LOCUS6102</name>
    <name evidence="6" type="ORF">TMI583_LOCUS5241</name>
</gene>
<dbReference type="Proteomes" id="UP000682733">
    <property type="component" value="Unassembled WGS sequence"/>
</dbReference>
<dbReference type="AlphaFoldDB" id="A0A813W2U2"/>
<dbReference type="InterPro" id="IPR036259">
    <property type="entry name" value="MFS_trans_sf"/>
</dbReference>
<feature type="transmembrane region" description="Helical" evidence="3">
    <location>
        <begin position="332"/>
        <end position="356"/>
    </location>
</feature>
<keyword evidence="8" id="KW-1185">Reference proteome</keyword>
<comment type="caution">
    <text evidence="5">The sequence shown here is derived from an EMBL/GenBank/DDBJ whole genome shotgun (WGS) entry which is preliminary data.</text>
</comment>
<evidence type="ECO:0000313" key="5">
    <source>
        <dbReference type="EMBL" id="CAF0851608.1"/>
    </source>
</evidence>
<feature type="transmembrane region" description="Helical" evidence="3">
    <location>
        <begin position="456"/>
        <end position="474"/>
    </location>
</feature>
<reference evidence="5" key="1">
    <citation type="submission" date="2021-02" db="EMBL/GenBank/DDBJ databases">
        <authorList>
            <person name="Nowell W R."/>
        </authorList>
    </citation>
    <scope>NUCLEOTIDE SEQUENCE</scope>
</reference>
<dbReference type="Proteomes" id="UP000677228">
    <property type="component" value="Unassembled WGS sequence"/>
</dbReference>
<evidence type="ECO:0000313" key="7">
    <source>
        <dbReference type="EMBL" id="CAF3639218.1"/>
    </source>
</evidence>
<feature type="transmembrane region" description="Helical" evidence="3">
    <location>
        <begin position="201"/>
        <end position="221"/>
    </location>
</feature>
<keyword evidence="3" id="KW-1133">Transmembrane helix</keyword>
<evidence type="ECO:0000256" key="3">
    <source>
        <dbReference type="SAM" id="Phobius"/>
    </source>
</evidence>
<feature type="transmembrane region" description="Helical" evidence="3">
    <location>
        <begin position="519"/>
        <end position="539"/>
    </location>
</feature>
<feature type="compositionally biased region" description="Basic and acidic residues" evidence="2">
    <location>
        <begin position="125"/>
        <end position="145"/>
    </location>
</feature>
<dbReference type="EMBL" id="CAJOBA010001456">
    <property type="protein sequence ID" value="CAF3596841.1"/>
    <property type="molecule type" value="Genomic_DNA"/>
</dbReference>
<accession>A0A813W2U2</accession>
<proteinExistence type="inferred from homology"/>
<dbReference type="SUPFAM" id="SSF103473">
    <property type="entry name" value="MFS general substrate transporter"/>
    <property type="match status" value="1"/>
</dbReference>
<evidence type="ECO:0000313" key="6">
    <source>
        <dbReference type="EMBL" id="CAF3596841.1"/>
    </source>
</evidence>
<dbReference type="InterPro" id="IPR051951">
    <property type="entry name" value="UNC-93_regulatory"/>
</dbReference>
<feature type="transmembrane region" description="Helical" evidence="3">
    <location>
        <begin position="165"/>
        <end position="189"/>
    </location>
</feature>
<feature type="transmembrane region" description="Helical" evidence="3">
    <location>
        <begin position="407"/>
        <end position="427"/>
    </location>
</feature>
<keyword evidence="3" id="KW-0812">Transmembrane</keyword>
<name>A0A813W2U2_9BILA</name>
<feature type="transmembrane region" description="Helical" evidence="3">
    <location>
        <begin position="494"/>
        <end position="512"/>
    </location>
</feature>
<protein>
    <submittedName>
        <fullName evidence="5">Uncharacterized protein</fullName>
    </submittedName>
</protein>
<evidence type="ECO:0000256" key="2">
    <source>
        <dbReference type="SAM" id="MobiDB-lite"/>
    </source>
</evidence>
<evidence type="ECO:0000256" key="1">
    <source>
        <dbReference type="ARBA" id="ARBA00009172"/>
    </source>
</evidence>
<keyword evidence="3" id="KW-0472">Membrane</keyword>
<dbReference type="PANTHER" id="PTHR19444:SF13">
    <property type="entry name" value="PROTEIN UNC-93 HOMOLOG A"/>
    <property type="match status" value="1"/>
</dbReference>
<feature type="transmembrane region" description="Helical" evidence="3">
    <location>
        <begin position="242"/>
        <end position="260"/>
    </location>
</feature>
<evidence type="ECO:0000313" key="8">
    <source>
        <dbReference type="Proteomes" id="UP000663829"/>
    </source>
</evidence>
<organism evidence="5 8">
    <name type="scientific">Didymodactylos carnosus</name>
    <dbReference type="NCBI Taxonomy" id="1234261"/>
    <lineage>
        <taxon>Eukaryota</taxon>
        <taxon>Metazoa</taxon>
        <taxon>Spiralia</taxon>
        <taxon>Gnathifera</taxon>
        <taxon>Rotifera</taxon>
        <taxon>Eurotatoria</taxon>
        <taxon>Bdelloidea</taxon>
        <taxon>Philodinida</taxon>
        <taxon>Philodinidae</taxon>
        <taxon>Didymodactylos</taxon>
    </lineage>
</organism>
<dbReference type="EMBL" id="CAJNOQ010000924">
    <property type="protein sequence ID" value="CAF0851608.1"/>
    <property type="molecule type" value="Genomic_DNA"/>
</dbReference>